<evidence type="ECO:0000256" key="8">
    <source>
        <dbReference type="SAM" id="Phobius"/>
    </source>
</evidence>
<dbReference type="STRING" id="1121301.SAMN02745912_01256"/>
<dbReference type="OrthoDB" id="9800498at2"/>
<evidence type="ECO:0000256" key="3">
    <source>
        <dbReference type="ARBA" id="ARBA00022449"/>
    </source>
</evidence>
<dbReference type="Pfam" id="PF01899">
    <property type="entry name" value="MNHE"/>
    <property type="match status" value="1"/>
</dbReference>
<dbReference type="PANTHER" id="PTHR34584">
    <property type="entry name" value="NA(+)/H(+) ANTIPORTER SUBUNIT E1"/>
    <property type="match status" value="1"/>
</dbReference>
<evidence type="ECO:0000256" key="5">
    <source>
        <dbReference type="ARBA" id="ARBA00022692"/>
    </source>
</evidence>
<evidence type="ECO:0000256" key="4">
    <source>
        <dbReference type="ARBA" id="ARBA00022475"/>
    </source>
</evidence>
<proteinExistence type="inferred from homology"/>
<evidence type="ECO:0000256" key="7">
    <source>
        <dbReference type="ARBA" id="ARBA00023136"/>
    </source>
</evidence>
<organism evidence="9 10">
    <name type="scientific">Paramaledivibacter caminithermalis (strain DSM 15212 / CIP 107654 / DViRD3)</name>
    <name type="common">Clostridium caminithermale</name>
    <dbReference type="NCBI Taxonomy" id="1121301"/>
    <lineage>
        <taxon>Bacteria</taxon>
        <taxon>Bacillati</taxon>
        <taxon>Bacillota</taxon>
        <taxon>Clostridia</taxon>
        <taxon>Peptostreptococcales</taxon>
        <taxon>Caminicellaceae</taxon>
        <taxon>Paramaledivibacter</taxon>
    </lineage>
</organism>
<dbReference type="RefSeq" id="WP_073148038.1">
    <property type="nucleotide sequence ID" value="NZ_FRAG01000010.1"/>
</dbReference>
<gene>
    <name evidence="9" type="ORF">SAMN02745912_01256</name>
</gene>
<dbReference type="AlphaFoldDB" id="A0A1M6MHG3"/>
<name>A0A1M6MHG3_PARC5</name>
<keyword evidence="3" id="KW-0813">Transport</keyword>
<dbReference type="GO" id="GO:0015297">
    <property type="term" value="F:antiporter activity"/>
    <property type="evidence" value="ECO:0007669"/>
    <property type="project" value="UniProtKB-KW"/>
</dbReference>
<dbReference type="GO" id="GO:0008324">
    <property type="term" value="F:monoatomic cation transmembrane transporter activity"/>
    <property type="evidence" value="ECO:0007669"/>
    <property type="project" value="InterPro"/>
</dbReference>
<keyword evidence="5 8" id="KW-0812">Transmembrane</keyword>
<dbReference type="PANTHER" id="PTHR34584:SF1">
    <property type="entry name" value="NA(+)_H(+) ANTIPORTER SUBUNIT E1"/>
    <property type="match status" value="1"/>
</dbReference>
<dbReference type="GO" id="GO:0005886">
    <property type="term" value="C:plasma membrane"/>
    <property type="evidence" value="ECO:0007669"/>
    <property type="project" value="UniProtKB-SubCell"/>
</dbReference>
<keyword evidence="4" id="KW-1003">Cell membrane</keyword>
<evidence type="ECO:0000256" key="2">
    <source>
        <dbReference type="ARBA" id="ARBA00006228"/>
    </source>
</evidence>
<evidence type="ECO:0000313" key="9">
    <source>
        <dbReference type="EMBL" id="SHJ82895.1"/>
    </source>
</evidence>
<dbReference type="EMBL" id="FRAG01000010">
    <property type="protein sequence ID" value="SHJ82895.1"/>
    <property type="molecule type" value="Genomic_DNA"/>
</dbReference>
<dbReference type="Proteomes" id="UP000184465">
    <property type="component" value="Unassembled WGS sequence"/>
</dbReference>
<comment type="subcellular location">
    <subcellularLocation>
        <location evidence="1">Cell membrane</location>
        <topology evidence="1">Multi-pass membrane protein</topology>
    </subcellularLocation>
</comment>
<sequence>MVYIKKNYKLFIVLFIFWMLLTLSFNYLNLAAGIIICIAVTKLSYGIVYTHHSFVFKSIKISTIIKYFIKLIFEIYKSSFSYMLCIIKKDCIPCIAEVDLTISDPLFITIISNSITLTPGTMTIDVNDNKLTVLSLKNCCDYELISAEIKNKFENFFI</sequence>
<dbReference type="InterPro" id="IPR002758">
    <property type="entry name" value="Cation_antiport_E"/>
</dbReference>
<keyword evidence="10" id="KW-1185">Reference proteome</keyword>
<protein>
    <submittedName>
        <fullName evidence="9">Multicomponent Na+:H+ antiporter subunit E</fullName>
    </submittedName>
</protein>
<accession>A0A1M6MHG3</accession>
<comment type="similarity">
    <text evidence="2">Belongs to the CPA3 antiporters (TC 2.A.63) subunit E family.</text>
</comment>
<evidence type="ECO:0000256" key="6">
    <source>
        <dbReference type="ARBA" id="ARBA00022989"/>
    </source>
</evidence>
<feature type="transmembrane region" description="Helical" evidence="8">
    <location>
        <begin position="31"/>
        <end position="50"/>
    </location>
</feature>
<reference evidence="9 10" key="1">
    <citation type="submission" date="2016-11" db="EMBL/GenBank/DDBJ databases">
        <authorList>
            <person name="Jaros S."/>
            <person name="Januszkiewicz K."/>
            <person name="Wedrychowicz H."/>
        </authorList>
    </citation>
    <scope>NUCLEOTIDE SEQUENCE [LARGE SCALE GENOMIC DNA]</scope>
    <source>
        <strain evidence="9 10">DSM 15212</strain>
    </source>
</reference>
<evidence type="ECO:0000256" key="1">
    <source>
        <dbReference type="ARBA" id="ARBA00004651"/>
    </source>
</evidence>
<feature type="transmembrane region" description="Helical" evidence="8">
    <location>
        <begin position="7"/>
        <end position="25"/>
    </location>
</feature>
<evidence type="ECO:0000313" key="10">
    <source>
        <dbReference type="Proteomes" id="UP000184465"/>
    </source>
</evidence>
<keyword evidence="7 8" id="KW-0472">Membrane</keyword>
<keyword evidence="6 8" id="KW-1133">Transmembrane helix</keyword>
<keyword evidence="3" id="KW-0050">Antiport</keyword>